<comment type="caution">
    <text evidence="7">The sequence shown here is derived from an EMBL/GenBank/DDBJ whole genome shotgun (WGS) entry which is preliminary data.</text>
</comment>
<dbReference type="InterPro" id="IPR050329">
    <property type="entry name" value="GLI_C2H2-zinc-finger"/>
</dbReference>
<evidence type="ECO:0000313" key="8">
    <source>
        <dbReference type="Proteomes" id="UP001283361"/>
    </source>
</evidence>
<feature type="domain" description="C2H2-type" evidence="6">
    <location>
        <begin position="507"/>
        <end position="534"/>
    </location>
</feature>
<evidence type="ECO:0000256" key="4">
    <source>
        <dbReference type="ARBA" id="ARBA00022833"/>
    </source>
</evidence>
<dbReference type="GO" id="GO:0000981">
    <property type="term" value="F:DNA-binding transcription factor activity, RNA polymerase II-specific"/>
    <property type="evidence" value="ECO:0007669"/>
    <property type="project" value="TreeGrafter"/>
</dbReference>
<keyword evidence="3 5" id="KW-0863">Zinc-finger</keyword>
<evidence type="ECO:0000256" key="5">
    <source>
        <dbReference type="PROSITE-ProRule" id="PRU00042"/>
    </source>
</evidence>
<evidence type="ECO:0000259" key="6">
    <source>
        <dbReference type="PROSITE" id="PS50157"/>
    </source>
</evidence>
<dbReference type="PROSITE" id="PS00028">
    <property type="entry name" value="ZINC_FINGER_C2H2_1"/>
    <property type="match status" value="5"/>
</dbReference>
<dbReference type="GO" id="GO:0005634">
    <property type="term" value="C:nucleus"/>
    <property type="evidence" value="ECO:0007669"/>
    <property type="project" value="UniProtKB-ARBA"/>
</dbReference>
<keyword evidence="8" id="KW-1185">Reference proteome</keyword>
<dbReference type="Proteomes" id="UP001283361">
    <property type="component" value="Unassembled WGS sequence"/>
</dbReference>
<dbReference type="GO" id="GO:0045944">
    <property type="term" value="P:positive regulation of transcription by RNA polymerase II"/>
    <property type="evidence" value="ECO:0007669"/>
    <property type="project" value="UniProtKB-ARBA"/>
</dbReference>
<dbReference type="Gene3D" id="3.30.160.60">
    <property type="entry name" value="Classic Zinc Finger"/>
    <property type="match status" value="5"/>
</dbReference>
<dbReference type="InterPro" id="IPR036236">
    <property type="entry name" value="Znf_C2H2_sf"/>
</dbReference>
<sequence>MDSFVCGVCGLSFDCYFSLLKHKSGHIHVDQKIKCPFCCKTISEGYDLTTHLRLTHLVDMGFDHFSSGSHPTSSQTELLDQNFGKKVDVGLHKTTKEKAVKENVTSEIKKSLAQQKITVCPISHELISGGTAKKEHLPKPSCWLQGQESKQSEAGITSSLTLQSLMNTCSLSILGQSTSASITAIPPTSQGETFGKSGIPGLENQSALNSQEMILSCDRHIFLDHNNTYSKQSSSNISETLNVDISGGNLKFFSKKVDKFDHSDVIKSSSNSIQIADNSPNGNKCGNYILSNNIKPSDKESTQPALTDFYFLLGTVSIQGNSMTYERTEFRCLHCKFSTAWRPSLVKHMKGVHKEILDIHSVLEMRNVKSADKVHEGSNLINQKSNYRVLKMSEYMISQKRTKNRPHRPRKLNYQDLPGRYPCLICHKVFTRLRYLRRHHIVHRGERSHQCDLCGKCFKTRAALGSHRCSNLVDKQKTYFHCPQCSFTSNSRTAVHKHRQLHPCGAMLCHVCGAAYPDRSTLRRHIRVHDPSRPFACGHIGCTWRFKTEVMCRAHERGHNLSHSASKFQCTFCGYNFRQKHHLQRHVAKFHSVTDDGASGKKVSFSTMLPLSSSPTTSSATLFPHPKQSLTLSHITTGHRMVSVDVAEDIGKVFSQSDQRQSTLVICIDNRDTHHISSPTPLPALSSVEGSSNNLQRSDHSYLADHCHNHEVFLASHPSSVKQEDTVQAQSDSLEIIHEECDLVDLLKSGILMARDQHGNVVHYKVADVGSADSQDISTASTGQQLAHNSAPVYFIDVGNSY</sequence>
<dbReference type="PROSITE" id="PS50157">
    <property type="entry name" value="ZINC_FINGER_C2H2_2"/>
    <property type="match status" value="5"/>
</dbReference>
<keyword evidence="1" id="KW-0479">Metal-binding</keyword>
<dbReference type="PANTHER" id="PTHR19818:SF139">
    <property type="entry name" value="PAIR-RULE PROTEIN ODD-PAIRED"/>
    <property type="match status" value="1"/>
</dbReference>
<evidence type="ECO:0000313" key="7">
    <source>
        <dbReference type="EMBL" id="KAK3779747.1"/>
    </source>
</evidence>
<accession>A0AAE1DR71</accession>
<evidence type="ECO:0000256" key="3">
    <source>
        <dbReference type="ARBA" id="ARBA00022771"/>
    </source>
</evidence>
<feature type="domain" description="C2H2-type" evidence="6">
    <location>
        <begin position="421"/>
        <end position="448"/>
    </location>
</feature>
<protein>
    <recommendedName>
        <fullName evidence="6">C2H2-type domain-containing protein</fullName>
    </recommendedName>
</protein>
<name>A0AAE1DR71_9GAST</name>
<organism evidence="7 8">
    <name type="scientific">Elysia crispata</name>
    <name type="common">lettuce slug</name>
    <dbReference type="NCBI Taxonomy" id="231223"/>
    <lineage>
        <taxon>Eukaryota</taxon>
        <taxon>Metazoa</taxon>
        <taxon>Spiralia</taxon>
        <taxon>Lophotrochozoa</taxon>
        <taxon>Mollusca</taxon>
        <taxon>Gastropoda</taxon>
        <taxon>Heterobranchia</taxon>
        <taxon>Euthyneura</taxon>
        <taxon>Panpulmonata</taxon>
        <taxon>Sacoglossa</taxon>
        <taxon>Placobranchoidea</taxon>
        <taxon>Plakobranchidae</taxon>
        <taxon>Elysia</taxon>
    </lineage>
</organism>
<proteinExistence type="predicted"/>
<dbReference type="EMBL" id="JAWDGP010002811">
    <property type="protein sequence ID" value="KAK3779747.1"/>
    <property type="molecule type" value="Genomic_DNA"/>
</dbReference>
<keyword evidence="4" id="KW-0862">Zinc</keyword>
<dbReference type="GO" id="GO:0008270">
    <property type="term" value="F:zinc ion binding"/>
    <property type="evidence" value="ECO:0007669"/>
    <property type="project" value="UniProtKB-KW"/>
</dbReference>
<evidence type="ECO:0000256" key="2">
    <source>
        <dbReference type="ARBA" id="ARBA00022737"/>
    </source>
</evidence>
<dbReference type="SUPFAM" id="SSF57667">
    <property type="entry name" value="beta-beta-alpha zinc fingers"/>
    <property type="match status" value="2"/>
</dbReference>
<dbReference type="GO" id="GO:0000978">
    <property type="term" value="F:RNA polymerase II cis-regulatory region sequence-specific DNA binding"/>
    <property type="evidence" value="ECO:0007669"/>
    <property type="project" value="TreeGrafter"/>
</dbReference>
<keyword evidence="2" id="KW-0677">Repeat</keyword>
<dbReference type="SMART" id="SM00355">
    <property type="entry name" value="ZnF_C2H2"/>
    <property type="match status" value="9"/>
</dbReference>
<reference evidence="7" key="1">
    <citation type="journal article" date="2023" name="G3 (Bethesda)">
        <title>A reference genome for the long-term kleptoplast-retaining sea slug Elysia crispata morphotype clarki.</title>
        <authorList>
            <person name="Eastman K.E."/>
            <person name="Pendleton A.L."/>
            <person name="Shaikh M.A."/>
            <person name="Suttiyut T."/>
            <person name="Ogas R."/>
            <person name="Tomko P."/>
            <person name="Gavelis G."/>
            <person name="Widhalm J.R."/>
            <person name="Wisecaver J.H."/>
        </authorList>
    </citation>
    <scope>NUCLEOTIDE SEQUENCE</scope>
    <source>
        <strain evidence="7">ECLA1</strain>
    </source>
</reference>
<feature type="domain" description="C2H2-type" evidence="6">
    <location>
        <begin position="449"/>
        <end position="476"/>
    </location>
</feature>
<dbReference type="Pfam" id="PF00096">
    <property type="entry name" value="zf-C2H2"/>
    <property type="match status" value="3"/>
</dbReference>
<dbReference type="InterPro" id="IPR013087">
    <property type="entry name" value="Znf_C2H2_type"/>
</dbReference>
<feature type="domain" description="C2H2-type" evidence="6">
    <location>
        <begin position="4"/>
        <end position="33"/>
    </location>
</feature>
<gene>
    <name evidence="7" type="ORF">RRG08_035885</name>
</gene>
<dbReference type="AlphaFoldDB" id="A0AAE1DR71"/>
<dbReference type="PANTHER" id="PTHR19818">
    <property type="entry name" value="ZINC FINGER PROTEIN ZIC AND GLI"/>
    <property type="match status" value="1"/>
</dbReference>
<evidence type="ECO:0000256" key="1">
    <source>
        <dbReference type="ARBA" id="ARBA00022723"/>
    </source>
</evidence>
<feature type="domain" description="C2H2-type" evidence="6">
    <location>
        <begin position="568"/>
        <end position="596"/>
    </location>
</feature>